<dbReference type="AlphaFoldDB" id="A0A059A321"/>
<name>A0A059A321_EUCGR</name>
<organism evidence="2">
    <name type="scientific">Eucalyptus grandis</name>
    <name type="common">Flooded gum</name>
    <dbReference type="NCBI Taxonomy" id="71139"/>
    <lineage>
        <taxon>Eukaryota</taxon>
        <taxon>Viridiplantae</taxon>
        <taxon>Streptophyta</taxon>
        <taxon>Embryophyta</taxon>
        <taxon>Tracheophyta</taxon>
        <taxon>Spermatophyta</taxon>
        <taxon>Magnoliopsida</taxon>
        <taxon>eudicotyledons</taxon>
        <taxon>Gunneridae</taxon>
        <taxon>Pentapetalae</taxon>
        <taxon>rosids</taxon>
        <taxon>malvids</taxon>
        <taxon>Myrtales</taxon>
        <taxon>Myrtaceae</taxon>
        <taxon>Myrtoideae</taxon>
        <taxon>Eucalypteae</taxon>
        <taxon>Eucalyptus</taxon>
    </lineage>
</organism>
<accession>A0A059A321</accession>
<feature type="region of interest" description="Disordered" evidence="1">
    <location>
        <begin position="28"/>
        <end position="53"/>
    </location>
</feature>
<evidence type="ECO:0000313" key="2">
    <source>
        <dbReference type="EMBL" id="KCW48213.1"/>
    </source>
</evidence>
<dbReference type="EMBL" id="KK198763">
    <property type="protein sequence ID" value="KCW48213.1"/>
    <property type="molecule type" value="Genomic_DNA"/>
</dbReference>
<protein>
    <submittedName>
        <fullName evidence="2">Uncharacterized protein</fullName>
    </submittedName>
</protein>
<dbReference type="Gramene" id="KCW48213">
    <property type="protein sequence ID" value="KCW48213"/>
    <property type="gene ID" value="EUGRSUZ_K01938"/>
</dbReference>
<proteinExistence type="predicted"/>
<dbReference type="InParanoid" id="A0A059A321"/>
<sequence length="193" mass="21184">MKDDDVHVLAEPGAKRAVPKGLKLPADLRFPGPSPLASPRLLQDAAAGPQSVRSADREIVANDFEDDDSDGVVIDVENQNADRTEASDSTVMETNLNPCRWVPCFGSYASHAYLPCPRRSYWHWKQCCRKRRKGKSETSSSFGSCGVQTLDKSRRYKASRTKDEGGIFAVPSFGIANSLLCDSQLISHIGILE</sequence>
<gene>
    <name evidence="2" type="ORF">EUGRSUZ_K01938</name>
</gene>
<reference evidence="2" key="1">
    <citation type="submission" date="2013-07" db="EMBL/GenBank/DDBJ databases">
        <title>The genome of Eucalyptus grandis.</title>
        <authorList>
            <person name="Schmutz J."/>
            <person name="Hayes R."/>
            <person name="Myburg A."/>
            <person name="Tuskan G."/>
            <person name="Grattapaglia D."/>
            <person name="Rokhsar D.S."/>
        </authorList>
    </citation>
    <scope>NUCLEOTIDE SEQUENCE</scope>
    <source>
        <tissue evidence="2">Leaf extractions</tissue>
    </source>
</reference>
<evidence type="ECO:0000256" key="1">
    <source>
        <dbReference type="SAM" id="MobiDB-lite"/>
    </source>
</evidence>